<dbReference type="Pfam" id="PF02152">
    <property type="entry name" value="FolB"/>
    <property type="match status" value="1"/>
</dbReference>
<feature type="domain" description="Dihydroneopterin aldolase/epimerase" evidence="1">
    <location>
        <begin position="20"/>
        <end position="128"/>
    </location>
</feature>
<protein>
    <submittedName>
        <fullName evidence="2">Dihydroneopterin aldolase</fullName>
        <ecNumber evidence="2">4.1.2.25</ecNumber>
    </submittedName>
</protein>
<reference evidence="2 3" key="1">
    <citation type="submission" date="2020-08" db="EMBL/GenBank/DDBJ databases">
        <title>Genomic Encyclopedia of Type Strains, Phase IV (KMG-IV): sequencing the most valuable type-strain genomes for metagenomic binning, comparative biology and taxonomic classification.</title>
        <authorList>
            <person name="Goeker M."/>
        </authorList>
    </citation>
    <scope>NUCLEOTIDE SEQUENCE [LARGE SCALE GENOMIC DNA]</scope>
    <source>
        <strain evidence="2 3">DSM 7465</strain>
    </source>
</reference>
<sequence length="132" mass="15126">MSLLFRFLPQGVNIAHAYVTRLDNYRVEMFLGIHASEQERPQPVLLTVEMLSLYDGPVEDEITQVVDYDFLRQEISRLASGQKFALQEHFCDRVAELCWAFAPVIAVAVESSKPNIYPDAAVGCRIVRLRRR</sequence>
<dbReference type="Gene3D" id="3.30.1130.10">
    <property type="match status" value="1"/>
</dbReference>
<dbReference type="EC" id="4.1.2.25" evidence="2"/>
<keyword evidence="2" id="KW-0456">Lyase</keyword>
<organism evidence="2 3">
    <name type="scientific">Rhizorhapis suberifaciens</name>
    <name type="common">corky root of lettuce</name>
    <dbReference type="NCBI Taxonomy" id="13656"/>
    <lineage>
        <taxon>Bacteria</taxon>
        <taxon>Pseudomonadati</taxon>
        <taxon>Pseudomonadota</taxon>
        <taxon>Alphaproteobacteria</taxon>
        <taxon>Sphingomonadales</taxon>
        <taxon>Sphingomonadaceae</taxon>
        <taxon>Rhizorhapis</taxon>
    </lineage>
</organism>
<dbReference type="InterPro" id="IPR006157">
    <property type="entry name" value="FolB_dom"/>
</dbReference>
<evidence type="ECO:0000313" key="2">
    <source>
        <dbReference type="EMBL" id="MBB4641097.1"/>
    </source>
</evidence>
<dbReference type="GO" id="GO:0006760">
    <property type="term" value="P:folic acid-containing compound metabolic process"/>
    <property type="evidence" value="ECO:0007669"/>
    <property type="project" value="InterPro"/>
</dbReference>
<keyword evidence="3" id="KW-1185">Reference proteome</keyword>
<proteinExistence type="predicted"/>
<accession>A0A840HU19</accession>
<dbReference type="EMBL" id="JACHOV010000004">
    <property type="protein sequence ID" value="MBB4641097.1"/>
    <property type="molecule type" value="Genomic_DNA"/>
</dbReference>
<dbReference type="RefSeq" id="WP_322790334.1">
    <property type="nucleotide sequence ID" value="NZ_JACHOV010000004.1"/>
</dbReference>
<dbReference type="SMART" id="SM00905">
    <property type="entry name" value="FolB"/>
    <property type="match status" value="1"/>
</dbReference>
<evidence type="ECO:0000313" key="3">
    <source>
        <dbReference type="Proteomes" id="UP000575068"/>
    </source>
</evidence>
<dbReference type="Proteomes" id="UP000575068">
    <property type="component" value="Unassembled WGS sequence"/>
</dbReference>
<comment type="caution">
    <text evidence="2">The sequence shown here is derived from an EMBL/GenBank/DDBJ whole genome shotgun (WGS) entry which is preliminary data.</text>
</comment>
<dbReference type="InterPro" id="IPR043133">
    <property type="entry name" value="GTP-CH-I_C/QueF"/>
</dbReference>
<dbReference type="AlphaFoldDB" id="A0A840HU19"/>
<name>A0A840HU19_9SPHN</name>
<dbReference type="GO" id="GO:0004150">
    <property type="term" value="F:dihydroneopterin aldolase activity"/>
    <property type="evidence" value="ECO:0007669"/>
    <property type="project" value="UniProtKB-EC"/>
</dbReference>
<gene>
    <name evidence="2" type="ORF">HNQ99_001401</name>
</gene>
<evidence type="ECO:0000259" key="1">
    <source>
        <dbReference type="SMART" id="SM00905"/>
    </source>
</evidence>
<dbReference type="SUPFAM" id="SSF55620">
    <property type="entry name" value="Tetrahydrobiopterin biosynthesis enzymes-like"/>
    <property type="match status" value="1"/>
</dbReference>